<dbReference type="eggNOG" id="ENOG50332KV">
    <property type="taxonomic scope" value="Bacteria"/>
</dbReference>
<name>Q3SQW3_NITWN</name>
<dbReference type="EMBL" id="CP000115">
    <property type="protein sequence ID" value="ABA05328.1"/>
    <property type="molecule type" value="Genomic_DNA"/>
</dbReference>
<organism evidence="1 2">
    <name type="scientific">Nitrobacter winogradskyi (strain ATCC 25391 / DSM 10237 / CIP 104748 / NCIMB 11846 / Nb-255)</name>
    <dbReference type="NCBI Taxonomy" id="323098"/>
    <lineage>
        <taxon>Bacteria</taxon>
        <taxon>Pseudomonadati</taxon>
        <taxon>Pseudomonadota</taxon>
        <taxon>Alphaproteobacteria</taxon>
        <taxon>Hyphomicrobiales</taxon>
        <taxon>Nitrobacteraceae</taxon>
        <taxon>Nitrobacter</taxon>
    </lineage>
</organism>
<evidence type="ECO:0000313" key="1">
    <source>
        <dbReference type="EMBL" id="ABA05328.1"/>
    </source>
</evidence>
<gene>
    <name evidence="1" type="ordered locus">Nwi_2070</name>
</gene>
<protein>
    <submittedName>
        <fullName evidence="1">Uncharacterized protein</fullName>
    </submittedName>
</protein>
<reference evidence="1 2" key="1">
    <citation type="journal article" date="2006" name="Appl. Environ. Microbiol.">
        <title>Genome sequence of the chemolithoautotrophic nitrite-oxidizing bacterium Nitrobacter winogradskyi Nb-255.</title>
        <authorList>
            <person name="Starkenburg S.R."/>
            <person name="Chain P.S."/>
            <person name="Sayavedra-Soto L.A."/>
            <person name="Hauser L."/>
            <person name="Land M.L."/>
            <person name="Larimer F.W."/>
            <person name="Malfatti S.A."/>
            <person name="Klotz M.G."/>
            <person name="Bottomley P.J."/>
            <person name="Arp D.J."/>
            <person name="Hickey W.J."/>
        </authorList>
    </citation>
    <scope>NUCLEOTIDE SEQUENCE [LARGE SCALE GENOMIC DNA]</scope>
    <source>
        <strain evidence="2">ATCC 25391 / DSM 10237 / CIP 104748 / NCIMB 11846 / Nb-255</strain>
    </source>
</reference>
<dbReference type="HOGENOM" id="CLU_2569208_0_0_5"/>
<keyword evidence="2" id="KW-1185">Reference proteome</keyword>
<proteinExistence type="predicted"/>
<evidence type="ECO:0000313" key="2">
    <source>
        <dbReference type="Proteomes" id="UP000002531"/>
    </source>
</evidence>
<dbReference type="AlphaFoldDB" id="Q3SQW3"/>
<dbReference type="Proteomes" id="UP000002531">
    <property type="component" value="Chromosome"/>
</dbReference>
<dbReference type="KEGG" id="nwi:Nwi_2070"/>
<accession>Q3SQW3</accession>
<sequence>MDVQMKDSGLLHVTLTKMCELHAIDMPRNGELAEHFQLAFPSANYDEEADEWRMLWKKGTYAESNARLEAFFSERGVAFSHVDKC</sequence>